<name>A0ABS0Q2Q4_9BACT</name>
<evidence type="ECO:0000313" key="2">
    <source>
        <dbReference type="EMBL" id="MBH8556913.1"/>
    </source>
</evidence>
<feature type="chain" id="PRO_5045485819" evidence="1">
    <location>
        <begin position="23"/>
        <end position="173"/>
    </location>
</feature>
<comment type="caution">
    <text evidence="2">The sequence shown here is derived from an EMBL/GenBank/DDBJ whole genome shotgun (WGS) entry which is preliminary data.</text>
</comment>
<evidence type="ECO:0000256" key="1">
    <source>
        <dbReference type="SAM" id="SignalP"/>
    </source>
</evidence>
<reference evidence="2 3" key="1">
    <citation type="submission" date="2020-12" db="EMBL/GenBank/DDBJ databases">
        <title>Hymenobacter sp.</title>
        <authorList>
            <person name="Kim M.K."/>
        </authorList>
    </citation>
    <scope>NUCLEOTIDE SEQUENCE [LARGE SCALE GENOMIC DNA]</scope>
    <source>
        <strain evidence="2 3">BT442</strain>
    </source>
</reference>
<protein>
    <submittedName>
        <fullName evidence="2">Uncharacterized protein</fullName>
    </submittedName>
</protein>
<dbReference type="EMBL" id="JAEDAE010000001">
    <property type="protein sequence ID" value="MBH8556913.1"/>
    <property type="molecule type" value="Genomic_DNA"/>
</dbReference>
<dbReference type="Proteomes" id="UP000625631">
    <property type="component" value="Unassembled WGS sequence"/>
</dbReference>
<keyword evidence="3" id="KW-1185">Reference proteome</keyword>
<proteinExistence type="predicted"/>
<gene>
    <name evidence="2" type="ORF">I7X13_02570</name>
</gene>
<evidence type="ECO:0000313" key="3">
    <source>
        <dbReference type="Proteomes" id="UP000625631"/>
    </source>
</evidence>
<sequence length="173" mass="18511">MRVLLLFAFLIGSAICAPVVRAQCVGLADLLAIGAEPTALTAPKVVTDHLTFEWTYIGPTATMRESAWTFVPSGATAPSARLQMRVQRPGQDVVLKTTQASCVRELTRELKSHKLTAQPVTCPSCEAVRYQGPDYEATIYSQMKGEFPFVIVVHQVPPGMPPAASGTGGVKAP</sequence>
<keyword evidence="1" id="KW-0732">Signal</keyword>
<feature type="signal peptide" evidence="1">
    <location>
        <begin position="1"/>
        <end position="22"/>
    </location>
</feature>
<dbReference type="RefSeq" id="WP_198068208.1">
    <property type="nucleotide sequence ID" value="NZ_JAEDAD010000003.1"/>
</dbReference>
<organism evidence="2 3">
    <name type="scientific">Hymenobacter negativus</name>
    <dbReference type="NCBI Taxonomy" id="2795026"/>
    <lineage>
        <taxon>Bacteria</taxon>
        <taxon>Pseudomonadati</taxon>
        <taxon>Bacteroidota</taxon>
        <taxon>Cytophagia</taxon>
        <taxon>Cytophagales</taxon>
        <taxon>Hymenobacteraceae</taxon>
        <taxon>Hymenobacter</taxon>
    </lineage>
</organism>
<accession>A0ABS0Q2Q4</accession>